<gene>
    <name evidence="1" type="ORF">Touem01_00112</name>
</gene>
<reference evidence="1" key="1">
    <citation type="journal article" date="2024" name="J. Gen. Virol.">
        <title>Novel phages of Pseudomonas syringae unveil numerous potential auxiliary metabolic genes.</title>
        <authorList>
            <person name="Feltin C."/>
            <person name="Garneau J.R."/>
            <person name="Morris C.E."/>
            <person name="Berard A."/>
            <person name="Torres-Barcelo C."/>
        </authorList>
    </citation>
    <scope>NUCLEOTIDE SEQUENCE</scope>
</reference>
<evidence type="ECO:0000313" key="1">
    <source>
        <dbReference type="EMBL" id="XAI70641.1"/>
    </source>
</evidence>
<organism evidence="1">
    <name type="scientific">Pseudomonas phage Touem01</name>
    <dbReference type="NCBI Taxonomy" id="3138548"/>
    <lineage>
        <taxon>Viruses</taxon>
    </lineage>
</organism>
<proteinExistence type="predicted"/>
<dbReference type="EMBL" id="PP179325">
    <property type="protein sequence ID" value="XAI70641.1"/>
    <property type="molecule type" value="Genomic_DNA"/>
</dbReference>
<accession>A0AAU6W1S6</accession>
<name>A0AAU6W1S6_9VIRU</name>
<protein>
    <submittedName>
        <fullName evidence="1">Uncharacterized protein</fullName>
    </submittedName>
</protein>
<sequence length="72" mass="8003">MIKDQTIDATLIELMRTIKALKTLRAARKSAASKPTTHNFLMVNQACTVQHAAAKRASLDLTRKLADLRQGR</sequence>